<evidence type="ECO:0000256" key="7">
    <source>
        <dbReference type="ARBA" id="ARBA00023136"/>
    </source>
</evidence>
<dbReference type="GO" id="GO:0042407">
    <property type="term" value="P:cristae formation"/>
    <property type="evidence" value="ECO:0007669"/>
    <property type="project" value="TreeGrafter"/>
</dbReference>
<dbReference type="GO" id="GO:0044284">
    <property type="term" value="C:mitochondrial crista junction"/>
    <property type="evidence" value="ECO:0007669"/>
    <property type="project" value="TreeGrafter"/>
</dbReference>
<comment type="subcellular location">
    <subcellularLocation>
        <location evidence="1 8">Mitochondrion inner membrane</location>
        <topology evidence="1 8">Single-pass membrane protein</topology>
    </subcellularLocation>
</comment>
<evidence type="ECO:0000256" key="2">
    <source>
        <dbReference type="ARBA" id="ARBA00006771"/>
    </source>
</evidence>
<evidence type="ECO:0000313" key="10">
    <source>
        <dbReference type="EMBL" id="CAF0902040.1"/>
    </source>
</evidence>
<protein>
    <recommendedName>
        <fullName evidence="8">MICOS complex subunit MIC13</fullName>
    </recommendedName>
</protein>
<keyword evidence="9" id="KW-0732">Signal</keyword>
<feature type="chain" id="PRO_5032907826" description="MICOS complex subunit MIC13" evidence="9">
    <location>
        <begin position="17"/>
        <end position="101"/>
    </location>
</feature>
<sequence length="101" mass="11107">MLSFAKLVSKLAIVGGAVYVTVNNSVWDKSEYANKLISQVKESLPEATELIKEVPAKISLVENWNNGVESVFNVLANSSRSFENLKNKIPDFSSSNQSNKT</sequence>
<keyword evidence="6 8" id="KW-0496">Mitochondrion</keyword>
<comment type="subunit">
    <text evidence="8">Component of the mitochondrial contact site and cristae organizing system (MICOS) complex.</text>
</comment>
<evidence type="ECO:0000256" key="5">
    <source>
        <dbReference type="ARBA" id="ARBA00022989"/>
    </source>
</evidence>
<organism evidence="10 11">
    <name type="scientific">Brachionus calyciflorus</name>
    <dbReference type="NCBI Taxonomy" id="104777"/>
    <lineage>
        <taxon>Eukaryota</taxon>
        <taxon>Metazoa</taxon>
        <taxon>Spiralia</taxon>
        <taxon>Gnathifera</taxon>
        <taxon>Rotifera</taxon>
        <taxon>Eurotatoria</taxon>
        <taxon>Monogononta</taxon>
        <taxon>Pseudotrocha</taxon>
        <taxon>Ploima</taxon>
        <taxon>Brachionidae</taxon>
        <taxon>Brachionus</taxon>
    </lineage>
</organism>
<dbReference type="PANTHER" id="PTHR31816">
    <property type="entry name" value="MICOS COMPLEX SUBUNIT MIC13"/>
    <property type="match status" value="1"/>
</dbReference>
<evidence type="ECO:0000256" key="9">
    <source>
        <dbReference type="SAM" id="SignalP"/>
    </source>
</evidence>
<keyword evidence="3" id="KW-0812">Transmembrane</keyword>
<comment type="caution">
    <text evidence="10">The sequence shown here is derived from an EMBL/GenBank/DDBJ whole genome shotgun (WGS) entry which is preliminary data.</text>
</comment>
<dbReference type="AlphaFoldDB" id="A0A813ZPP0"/>
<keyword evidence="7" id="KW-0472">Membrane</keyword>
<dbReference type="Proteomes" id="UP000663879">
    <property type="component" value="Unassembled WGS sequence"/>
</dbReference>
<comment type="function">
    <text evidence="8">Component of the MICOS complex, a large protein complex of the mitochondrial inner membrane that plays crucial roles in the maintenance of crista junctions, inner membrane architecture, and formation of contact sites to the outer membrane.</text>
</comment>
<dbReference type="Pfam" id="PF15884">
    <property type="entry name" value="QIL1"/>
    <property type="match status" value="1"/>
</dbReference>
<comment type="similarity">
    <text evidence="2 8">Belongs to the MICOS complex subunit Mic13 family.</text>
</comment>
<reference evidence="10" key="1">
    <citation type="submission" date="2021-02" db="EMBL/GenBank/DDBJ databases">
        <authorList>
            <person name="Nowell W R."/>
        </authorList>
    </citation>
    <scope>NUCLEOTIDE SEQUENCE</scope>
    <source>
        <strain evidence="10">Ploen Becks lab</strain>
    </source>
</reference>
<name>A0A813ZPP0_9BILA</name>
<evidence type="ECO:0000256" key="6">
    <source>
        <dbReference type="ARBA" id="ARBA00023128"/>
    </source>
</evidence>
<keyword evidence="11" id="KW-1185">Reference proteome</keyword>
<dbReference type="InterPro" id="IPR026769">
    <property type="entry name" value="Mic13"/>
</dbReference>
<keyword evidence="4 8" id="KW-0999">Mitochondrion inner membrane</keyword>
<evidence type="ECO:0000256" key="3">
    <source>
        <dbReference type="ARBA" id="ARBA00022692"/>
    </source>
</evidence>
<proteinExistence type="inferred from homology"/>
<evidence type="ECO:0000256" key="8">
    <source>
        <dbReference type="RuleBase" id="RU363009"/>
    </source>
</evidence>
<evidence type="ECO:0000313" key="11">
    <source>
        <dbReference type="Proteomes" id="UP000663879"/>
    </source>
</evidence>
<dbReference type="PANTHER" id="PTHR31816:SF3">
    <property type="entry name" value="MICOS COMPLEX SUBUNIT MIC13"/>
    <property type="match status" value="1"/>
</dbReference>
<keyword evidence="5" id="KW-1133">Transmembrane helix</keyword>
<feature type="signal peptide" evidence="9">
    <location>
        <begin position="1"/>
        <end position="16"/>
    </location>
</feature>
<accession>A0A813ZPP0</accession>
<evidence type="ECO:0000256" key="1">
    <source>
        <dbReference type="ARBA" id="ARBA00004434"/>
    </source>
</evidence>
<evidence type="ECO:0000256" key="4">
    <source>
        <dbReference type="ARBA" id="ARBA00022792"/>
    </source>
</evidence>
<dbReference type="GO" id="GO:0061617">
    <property type="term" value="C:MICOS complex"/>
    <property type="evidence" value="ECO:0007669"/>
    <property type="project" value="UniProtKB-UniRule"/>
</dbReference>
<gene>
    <name evidence="10" type="ORF">OXX778_LOCUS11448</name>
</gene>
<dbReference type="EMBL" id="CAJNOC010001941">
    <property type="protein sequence ID" value="CAF0902040.1"/>
    <property type="molecule type" value="Genomic_DNA"/>
</dbReference>
<dbReference type="OrthoDB" id="5948578at2759"/>